<dbReference type="RefSeq" id="WP_379832443.1">
    <property type="nucleotide sequence ID" value="NZ_JBHSSC010000043.1"/>
</dbReference>
<feature type="domain" description="Bacteriophage T5 Orf172 DNA-binding" evidence="2">
    <location>
        <begin position="365"/>
        <end position="448"/>
    </location>
</feature>
<dbReference type="Gene3D" id="1.10.287.1490">
    <property type="match status" value="1"/>
</dbReference>
<dbReference type="InterPro" id="IPR025280">
    <property type="entry name" value="SNIPE"/>
</dbReference>
<name>A0ABW1S2J0_9LACO</name>
<feature type="coiled-coil region" evidence="1">
    <location>
        <begin position="9"/>
        <end position="64"/>
    </location>
</feature>
<protein>
    <submittedName>
        <fullName evidence="3">DUF4041 domain-containing protein</fullName>
    </submittedName>
</protein>
<accession>A0ABW1S2J0</accession>
<dbReference type="EMBL" id="JBHSSC010000043">
    <property type="protein sequence ID" value="MFC6182023.1"/>
    <property type="molecule type" value="Genomic_DNA"/>
</dbReference>
<comment type="caution">
    <text evidence="3">The sequence shown here is derived from an EMBL/GenBank/DDBJ whole genome shotgun (WGS) entry which is preliminary data.</text>
</comment>
<dbReference type="InterPro" id="IPR018306">
    <property type="entry name" value="Phage_T5_Orf172_DNA-bd"/>
</dbReference>
<keyword evidence="4" id="KW-1185">Reference proteome</keyword>
<sequence>MAIGDIFHVNEFKAKIDELQKETIQLQAKKNNLETSNQHLQAKEADLETHNQQLQVEIKDLKSKADLKLSLKQMEPIELNKVIADKEKDIETKAQQVKASLQQINQLNAQIMQLKDKLNGIKADISQLSPELEMSAYGFYQPQYDFATSLGYKEKLQTIRDQQKAMIKAKHAVSFNSNWQVNGSDTEGRKMNRNNIKAILRSFNNECTDAINKVSYSNFERIQTRIERSFEQHNKMYRVVQIEMQRRYLQLKLQELHLAFEYRQKVQAEKEQLREERAREREEKALQREIKAQHKMIDKEINHYTKAIEELETRQVASENDQSLRKEIEALKAKLADYHTKKAAVDYRESNATAGYVYIISNIGSFGKNIYKIGVTRRLDPMDRINELGSASVPFKFDVHAIIFSENAYALESELHNRFAKDRINMVNNRKEYFHITIDAIETELKKYKNITVDFREVPEAEEYRESLALTKAE</sequence>
<dbReference type="Pfam" id="PF13250">
    <property type="entry name" value="SNIPE"/>
    <property type="match status" value="1"/>
</dbReference>
<evidence type="ECO:0000256" key="1">
    <source>
        <dbReference type="SAM" id="Coils"/>
    </source>
</evidence>
<gene>
    <name evidence="3" type="ORF">ACFP5Y_12375</name>
</gene>
<dbReference type="Proteomes" id="UP001596282">
    <property type="component" value="Unassembled WGS sequence"/>
</dbReference>
<organism evidence="3 4">
    <name type="scientific">Lactiplantibacillus daowaiensis</name>
    <dbReference type="NCBI Taxonomy" id="2559918"/>
    <lineage>
        <taxon>Bacteria</taxon>
        <taxon>Bacillati</taxon>
        <taxon>Bacillota</taxon>
        <taxon>Bacilli</taxon>
        <taxon>Lactobacillales</taxon>
        <taxon>Lactobacillaceae</taxon>
        <taxon>Lactiplantibacillus</taxon>
    </lineage>
</organism>
<proteinExistence type="predicted"/>
<dbReference type="SMART" id="SM00974">
    <property type="entry name" value="T5orf172"/>
    <property type="match status" value="1"/>
</dbReference>
<feature type="coiled-coil region" evidence="1">
    <location>
        <begin position="90"/>
        <end position="124"/>
    </location>
</feature>
<dbReference type="Pfam" id="PF13455">
    <property type="entry name" value="MUG113"/>
    <property type="match status" value="1"/>
</dbReference>
<keyword evidence="1" id="KW-0175">Coiled coil</keyword>
<evidence type="ECO:0000259" key="2">
    <source>
        <dbReference type="SMART" id="SM00974"/>
    </source>
</evidence>
<evidence type="ECO:0000313" key="4">
    <source>
        <dbReference type="Proteomes" id="UP001596282"/>
    </source>
</evidence>
<reference evidence="4" key="1">
    <citation type="journal article" date="2019" name="Int. J. Syst. Evol. Microbiol.">
        <title>The Global Catalogue of Microorganisms (GCM) 10K type strain sequencing project: providing services to taxonomists for standard genome sequencing and annotation.</title>
        <authorList>
            <consortium name="The Broad Institute Genomics Platform"/>
            <consortium name="The Broad Institute Genome Sequencing Center for Infectious Disease"/>
            <person name="Wu L."/>
            <person name="Ma J."/>
        </authorList>
    </citation>
    <scope>NUCLEOTIDE SEQUENCE [LARGE SCALE GENOMIC DNA]</scope>
    <source>
        <strain evidence="4">CCM 8933</strain>
    </source>
</reference>
<evidence type="ECO:0000313" key="3">
    <source>
        <dbReference type="EMBL" id="MFC6182023.1"/>
    </source>
</evidence>
<feature type="coiled-coil region" evidence="1">
    <location>
        <begin position="259"/>
        <end position="341"/>
    </location>
</feature>